<evidence type="ECO:0000313" key="2">
    <source>
        <dbReference type="EMBL" id="GBM76955.1"/>
    </source>
</evidence>
<dbReference type="AlphaFoldDB" id="A0A4Y2IH15"/>
<protein>
    <submittedName>
        <fullName evidence="2">Uncharacterized protein</fullName>
    </submittedName>
</protein>
<accession>A0A4Y2IH15</accession>
<dbReference type="EMBL" id="BGPR01002654">
    <property type="protein sequence ID" value="GBM76955.1"/>
    <property type="molecule type" value="Genomic_DNA"/>
</dbReference>
<sequence length="82" mass="9159">MHQPNNTGNVIKYKLAITGPYISHSRKRRLSLSEISEERQGGGAYIGASEKLGPSHGSSEKNRSLVVASREDLEPEWRRVKL</sequence>
<keyword evidence="3" id="KW-1185">Reference proteome</keyword>
<organism evidence="2 3">
    <name type="scientific">Araneus ventricosus</name>
    <name type="common">Orbweaver spider</name>
    <name type="synonym">Epeira ventricosa</name>
    <dbReference type="NCBI Taxonomy" id="182803"/>
    <lineage>
        <taxon>Eukaryota</taxon>
        <taxon>Metazoa</taxon>
        <taxon>Ecdysozoa</taxon>
        <taxon>Arthropoda</taxon>
        <taxon>Chelicerata</taxon>
        <taxon>Arachnida</taxon>
        <taxon>Araneae</taxon>
        <taxon>Araneomorphae</taxon>
        <taxon>Entelegynae</taxon>
        <taxon>Araneoidea</taxon>
        <taxon>Araneidae</taxon>
        <taxon>Araneus</taxon>
    </lineage>
</organism>
<evidence type="ECO:0000313" key="3">
    <source>
        <dbReference type="Proteomes" id="UP000499080"/>
    </source>
</evidence>
<gene>
    <name evidence="2" type="ORF">AVEN_230130_1</name>
</gene>
<evidence type="ECO:0000256" key="1">
    <source>
        <dbReference type="SAM" id="MobiDB-lite"/>
    </source>
</evidence>
<dbReference type="Proteomes" id="UP000499080">
    <property type="component" value="Unassembled WGS sequence"/>
</dbReference>
<feature type="compositionally biased region" description="Basic and acidic residues" evidence="1">
    <location>
        <begin position="58"/>
        <end position="82"/>
    </location>
</feature>
<feature type="region of interest" description="Disordered" evidence="1">
    <location>
        <begin position="25"/>
        <end position="82"/>
    </location>
</feature>
<comment type="caution">
    <text evidence="2">The sequence shown here is derived from an EMBL/GenBank/DDBJ whole genome shotgun (WGS) entry which is preliminary data.</text>
</comment>
<name>A0A4Y2IH15_ARAVE</name>
<reference evidence="2 3" key="1">
    <citation type="journal article" date="2019" name="Sci. Rep.">
        <title>Orb-weaving spider Araneus ventricosus genome elucidates the spidroin gene catalogue.</title>
        <authorList>
            <person name="Kono N."/>
            <person name="Nakamura H."/>
            <person name="Ohtoshi R."/>
            <person name="Moran D.A.P."/>
            <person name="Shinohara A."/>
            <person name="Yoshida Y."/>
            <person name="Fujiwara M."/>
            <person name="Mori M."/>
            <person name="Tomita M."/>
            <person name="Arakawa K."/>
        </authorList>
    </citation>
    <scope>NUCLEOTIDE SEQUENCE [LARGE SCALE GENOMIC DNA]</scope>
</reference>
<proteinExistence type="predicted"/>